<dbReference type="EMBL" id="BARS01057533">
    <property type="protein sequence ID" value="GAG42060.1"/>
    <property type="molecule type" value="Genomic_DNA"/>
</dbReference>
<comment type="caution">
    <text evidence="1">The sequence shown here is derived from an EMBL/GenBank/DDBJ whole genome shotgun (WGS) entry which is preliminary data.</text>
</comment>
<protein>
    <recommendedName>
        <fullName evidence="2">Phage major capsid protein</fullName>
    </recommendedName>
</protein>
<sequence length="103" mass="11496">RQWAGQQFDPVTRRELVKTGYVGDLWNAAFRITKMATTGQVLIVGDPEFVGVISVRIDLDQMDAPDPDHIRYGWVFYEYIGIAQLTDVGSALLTVTGELATSY</sequence>
<evidence type="ECO:0000313" key="1">
    <source>
        <dbReference type="EMBL" id="GAG42060.1"/>
    </source>
</evidence>
<evidence type="ECO:0008006" key="2">
    <source>
        <dbReference type="Google" id="ProtNLM"/>
    </source>
</evidence>
<feature type="non-terminal residue" evidence="1">
    <location>
        <position position="1"/>
    </location>
</feature>
<accession>X0XG31</accession>
<gene>
    <name evidence="1" type="ORF">S01H1_84321</name>
</gene>
<dbReference type="AlphaFoldDB" id="X0XG31"/>
<name>X0XG31_9ZZZZ</name>
<reference evidence="1" key="1">
    <citation type="journal article" date="2014" name="Front. Microbiol.">
        <title>High frequency of phylogenetically diverse reductive dehalogenase-homologous genes in deep subseafloor sedimentary metagenomes.</title>
        <authorList>
            <person name="Kawai M."/>
            <person name="Futagami T."/>
            <person name="Toyoda A."/>
            <person name="Takaki Y."/>
            <person name="Nishi S."/>
            <person name="Hori S."/>
            <person name="Arai W."/>
            <person name="Tsubouchi T."/>
            <person name="Morono Y."/>
            <person name="Uchiyama I."/>
            <person name="Ito T."/>
            <person name="Fujiyama A."/>
            <person name="Inagaki F."/>
            <person name="Takami H."/>
        </authorList>
    </citation>
    <scope>NUCLEOTIDE SEQUENCE</scope>
    <source>
        <strain evidence="1">Expedition CK06-06</strain>
    </source>
</reference>
<proteinExistence type="predicted"/>
<organism evidence="1">
    <name type="scientific">marine sediment metagenome</name>
    <dbReference type="NCBI Taxonomy" id="412755"/>
    <lineage>
        <taxon>unclassified sequences</taxon>
        <taxon>metagenomes</taxon>
        <taxon>ecological metagenomes</taxon>
    </lineage>
</organism>